<evidence type="ECO:0000256" key="5">
    <source>
        <dbReference type="ARBA" id="ARBA00022741"/>
    </source>
</evidence>
<feature type="compositionally biased region" description="Low complexity" evidence="14">
    <location>
        <begin position="1073"/>
        <end position="1095"/>
    </location>
</feature>
<feature type="domain" description="Response regulatory" evidence="18">
    <location>
        <begin position="1155"/>
        <end position="1270"/>
    </location>
</feature>
<dbReference type="PRINTS" id="PR00344">
    <property type="entry name" value="BCTRLSENSOR"/>
</dbReference>
<dbReference type="InterPro" id="IPR011123">
    <property type="entry name" value="Y_Y_Y"/>
</dbReference>
<dbReference type="Gene3D" id="2.60.40.10">
    <property type="entry name" value="Immunoglobulins"/>
    <property type="match status" value="1"/>
</dbReference>
<keyword evidence="13" id="KW-0175">Coiled coil</keyword>
<keyword evidence="7" id="KW-0067">ATP-binding</keyword>
<feature type="compositionally biased region" description="Polar residues" evidence="14">
    <location>
        <begin position="1096"/>
        <end position="1111"/>
    </location>
</feature>
<dbReference type="Proteomes" id="UP000627292">
    <property type="component" value="Unassembled WGS sequence"/>
</dbReference>
<evidence type="ECO:0000256" key="10">
    <source>
        <dbReference type="ARBA" id="ARBA00023125"/>
    </source>
</evidence>
<evidence type="ECO:0000256" key="8">
    <source>
        <dbReference type="ARBA" id="ARBA00023012"/>
    </source>
</evidence>
<evidence type="ECO:0000256" key="11">
    <source>
        <dbReference type="ARBA" id="ARBA00023163"/>
    </source>
</evidence>
<dbReference type="Gene3D" id="1.10.287.130">
    <property type="match status" value="1"/>
</dbReference>
<dbReference type="Pfam" id="PF07494">
    <property type="entry name" value="Reg_prop"/>
    <property type="match status" value="5"/>
</dbReference>
<keyword evidence="4" id="KW-0808">Transferase</keyword>
<dbReference type="InterPro" id="IPR004358">
    <property type="entry name" value="Sig_transdc_His_kin-like_C"/>
</dbReference>
<dbReference type="SMART" id="SM00387">
    <property type="entry name" value="HATPase_c"/>
    <property type="match status" value="1"/>
</dbReference>
<keyword evidence="15" id="KW-0732">Signal</keyword>
<comment type="catalytic activity">
    <reaction evidence="1">
        <text>ATP + protein L-histidine = ADP + protein N-phospho-L-histidine.</text>
        <dbReference type="EC" id="2.7.13.3"/>
    </reaction>
</comment>
<dbReference type="Pfam" id="PF00072">
    <property type="entry name" value="Response_reg"/>
    <property type="match status" value="1"/>
</dbReference>
<evidence type="ECO:0000256" key="14">
    <source>
        <dbReference type="SAM" id="MobiDB-lite"/>
    </source>
</evidence>
<dbReference type="EMBL" id="BMIB01000003">
    <property type="protein sequence ID" value="GGH72633.1"/>
    <property type="molecule type" value="Genomic_DNA"/>
</dbReference>
<dbReference type="Gene3D" id="1.10.10.60">
    <property type="entry name" value="Homeodomain-like"/>
    <property type="match status" value="2"/>
</dbReference>
<dbReference type="Gene3D" id="3.30.565.10">
    <property type="entry name" value="Histidine kinase-like ATPase, C-terminal domain"/>
    <property type="match status" value="1"/>
</dbReference>
<dbReference type="PANTHER" id="PTHR43547:SF2">
    <property type="entry name" value="HYBRID SIGNAL TRANSDUCTION HISTIDINE KINASE C"/>
    <property type="match status" value="1"/>
</dbReference>
<feature type="chain" id="PRO_5037916995" description="histidine kinase" evidence="15">
    <location>
        <begin position="22"/>
        <end position="1407"/>
    </location>
</feature>
<evidence type="ECO:0000256" key="9">
    <source>
        <dbReference type="ARBA" id="ARBA00023015"/>
    </source>
</evidence>
<dbReference type="GO" id="GO:0005524">
    <property type="term" value="F:ATP binding"/>
    <property type="evidence" value="ECO:0007669"/>
    <property type="project" value="UniProtKB-KW"/>
</dbReference>
<evidence type="ECO:0000256" key="3">
    <source>
        <dbReference type="ARBA" id="ARBA00022553"/>
    </source>
</evidence>
<evidence type="ECO:0000256" key="2">
    <source>
        <dbReference type="ARBA" id="ARBA00012438"/>
    </source>
</evidence>
<dbReference type="FunFam" id="2.60.40.10:FF:000791">
    <property type="entry name" value="Two-component system sensor histidine kinase/response regulator"/>
    <property type="match status" value="1"/>
</dbReference>
<keyword evidence="11" id="KW-0804">Transcription</keyword>
<protein>
    <recommendedName>
        <fullName evidence="2">histidine kinase</fullName>
        <ecNumber evidence="2">2.7.13.3</ecNumber>
    </recommendedName>
</protein>
<dbReference type="SUPFAM" id="SSF47384">
    <property type="entry name" value="Homodimeric domain of signal transducing histidine kinase"/>
    <property type="match status" value="1"/>
</dbReference>
<name>A0A917J0C9_9BACT</name>
<keyword evidence="20" id="KW-1185">Reference proteome</keyword>
<keyword evidence="8" id="KW-0902">Two-component regulatory system</keyword>
<dbReference type="EC" id="2.7.13.3" evidence="2"/>
<dbReference type="PROSITE" id="PS50110">
    <property type="entry name" value="RESPONSE_REGULATORY"/>
    <property type="match status" value="1"/>
</dbReference>
<feature type="signal peptide" evidence="15">
    <location>
        <begin position="1"/>
        <end position="21"/>
    </location>
</feature>
<dbReference type="PROSITE" id="PS50109">
    <property type="entry name" value="HIS_KIN"/>
    <property type="match status" value="1"/>
</dbReference>
<evidence type="ECO:0000256" key="15">
    <source>
        <dbReference type="SAM" id="SignalP"/>
    </source>
</evidence>
<dbReference type="InterPro" id="IPR003661">
    <property type="entry name" value="HisK_dim/P_dom"/>
</dbReference>
<dbReference type="InterPro" id="IPR018062">
    <property type="entry name" value="HTH_AraC-typ_CS"/>
</dbReference>
<dbReference type="InterPro" id="IPR036890">
    <property type="entry name" value="HATPase_C_sf"/>
</dbReference>
<evidence type="ECO:0000313" key="19">
    <source>
        <dbReference type="EMBL" id="GGH72633.1"/>
    </source>
</evidence>
<dbReference type="Pfam" id="PF02518">
    <property type="entry name" value="HATPase_c"/>
    <property type="match status" value="1"/>
</dbReference>
<feature type="region of interest" description="Disordered" evidence="14">
    <location>
        <begin position="1073"/>
        <end position="1111"/>
    </location>
</feature>
<keyword evidence="5" id="KW-0547">Nucleotide-binding</keyword>
<dbReference type="SMART" id="SM00388">
    <property type="entry name" value="HisKA"/>
    <property type="match status" value="1"/>
</dbReference>
<dbReference type="InterPro" id="IPR018060">
    <property type="entry name" value="HTH_AraC"/>
</dbReference>
<feature type="coiled-coil region" evidence="13">
    <location>
        <begin position="818"/>
        <end position="849"/>
    </location>
</feature>
<reference evidence="19" key="1">
    <citation type="journal article" date="2014" name="Int. J. Syst. Evol. Microbiol.">
        <title>Complete genome sequence of Corynebacterium casei LMG S-19264T (=DSM 44701T), isolated from a smear-ripened cheese.</title>
        <authorList>
            <consortium name="US DOE Joint Genome Institute (JGI-PGF)"/>
            <person name="Walter F."/>
            <person name="Albersmeier A."/>
            <person name="Kalinowski J."/>
            <person name="Ruckert C."/>
        </authorList>
    </citation>
    <scope>NUCLEOTIDE SEQUENCE</scope>
    <source>
        <strain evidence="19">CGMCC 1.15290</strain>
    </source>
</reference>
<evidence type="ECO:0000256" key="1">
    <source>
        <dbReference type="ARBA" id="ARBA00000085"/>
    </source>
</evidence>
<comment type="caution">
    <text evidence="19">The sequence shown here is derived from an EMBL/GenBank/DDBJ whole genome shotgun (WGS) entry which is preliminary data.</text>
</comment>
<keyword evidence="10" id="KW-0238">DNA-binding</keyword>
<dbReference type="Pfam" id="PF00512">
    <property type="entry name" value="HisKA"/>
    <property type="match status" value="1"/>
</dbReference>
<evidence type="ECO:0000256" key="13">
    <source>
        <dbReference type="SAM" id="Coils"/>
    </source>
</evidence>
<evidence type="ECO:0000259" key="17">
    <source>
        <dbReference type="PROSITE" id="PS50109"/>
    </source>
</evidence>
<dbReference type="PROSITE" id="PS00041">
    <property type="entry name" value="HTH_ARAC_FAMILY_1"/>
    <property type="match status" value="1"/>
</dbReference>
<dbReference type="GO" id="GO:0003700">
    <property type="term" value="F:DNA-binding transcription factor activity"/>
    <property type="evidence" value="ECO:0007669"/>
    <property type="project" value="InterPro"/>
</dbReference>
<dbReference type="CDD" id="cd17574">
    <property type="entry name" value="REC_OmpR"/>
    <property type="match status" value="1"/>
</dbReference>
<dbReference type="SUPFAM" id="SSF46689">
    <property type="entry name" value="Homeodomain-like"/>
    <property type="match status" value="1"/>
</dbReference>
<keyword evidence="9" id="KW-0805">Transcription regulation</keyword>
<dbReference type="PROSITE" id="PS01124">
    <property type="entry name" value="HTH_ARAC_FAMILY_2"/>
    <property type="match status" value="1"/>
</dbReference>
<dbReference type="InterPro" id="IPR036097">
    <property type="entry name" value="HisK_dim/P_sf"/>
</dbReference>
<dbReference type="InterPro" id="IPR013783">
    <property type="entry name" value="Ig-like_fold"/>
</dbReference>
<dbReference type="SUPFAM" id="SSF52172">
    <property type="entry name" value="CheY-like"/>
    <property type="match status" value="1"/>
</dbReference>
<evidence type="ECO:0000256" key="4">
    <source>
        <dbReference type="ARBA" id="ARBA00022679"/>
    </source>
</evidence>
<dbReference type="InterPro" id="IPR011006">
    <property type="entry name" value="CheY-like_superfamily"/>
</dbReference>
<reference evidence="19" key="2">
    <citation type="submission" date="2020-09" db="EMBL/GenBank/DDBJ databases">
        <authorList>
            <person name="Sun Q."/>
            <person name="Zhou Y."/>
        </authorList>
    </citation>
    <scope>NUCLEOTIDE SEQUENCE</scope>
    <source>
        <strain evidence="19">CGMCC 1.15290</strain>
    </source>
</reference>
<evidence type="ECO:0000313" key="20">
    <source>
        <dbReference type="Proteomes" id="UP000627292"/>
    </source>
</evidence>
<accession>A0A917J0C9</accession>
<feature type="domain" description="HTH araC/xylS-type" evidence="16">
    <location>
        <begin position="1302"/>
        <end position="1401"/>
    </location>
</feature>
<evidence type="ECO:0000259" key="18">
    <source>
        <dbReference type="PROSITE" id="PS50110"/>
    </source>
</evidence>
<organism evidence="19 20">
    <name type="scientific">Filimonas zeae</name>
    <dbReference type="NCBI Taxonomy" id="1737353"/>
    <lineage>
        <taxon>Bacteria</taxon>
        <taxon>Pseudomonadati</taxon>
        <taxon>Bacteroidota</taxon>
        <taxon>Chitinophagia</taxon>
        <taxon>Chitinophagales</taxon>
        <taxon>Chitinophagaceae</taxon>
        <taxon>Filimonas</taxon>
    </lineage>
</organism>
<feature type="modified residue" description="4-aspartylphosphate" evidence="12">
    <location>
        <position position="1203"/>
    </location>
</feature>
<keyword evidence="3 12" id="KW-0597">Phosphoprotein</keyword>
<dbReference type="InterPro" id="IPR015943">
    <property type="entry name" value="WD40/YVTN_repeat-like_dom_sf"/>
</dbReference>
<dbReference type="Gene3D" id="3.40.50.2300">
    <property type="match status" value="1"/>
</dbReference>
<dbReference type="FunFam" id="1.10.287.130:FF:000045">
    <property type="entry name" value="Two-component system sensor histidine kinase/response regulator"/>
    <property type="match status" value="1"/>
</dbReference>
<dbReference type="CDD" id="cd00075">
    <property type="entry name" value="HATPase"/>
    <property type="match status" value="1"/>
</dbReference>
<dbReference type="GO" id="GO:0043565">
    <property type="term" value="F:sequence-specific DNA binding"/>
    <property type="evidence" value="ECO:0007669"/>
    <property type="project" value="InterPro"/>
</dbReference>
<gene>
    <name evidence="19" type="ORF">GCM10011379_33290</name>
</gene>
<proteinExistence type="predicted"/>
<dbReference type="GO" id="GO:0000155">
    <property type="term" value="F:phosphorelay sensor kinase activity"/>
    <property type="evidence" value="ECO:0007669"/>
    <property type="project" value="InterPro"/>
</dbReference>
<evidence type="ECO:0000256" key="6">
    <source>
        <dbReference type="ARBA" id="ARBA00022777"/>
    </source>
</evidence>
<keyword evidence="6 19" id="KW-0418">Kinase</keyword>
<dbReference type="Pfam" id="PF07495">
    <property type="entry name" value="Y_Y_Y"/>
    <property type="match status" value="1"/>
</dbReference>
<evidence type="ECO:0000256" key="7">
    <source>
        <dbReference type="ARBA" id="ARBA00022840"/>
    </source>
</evidence>
<dbReference type="InterPro" id="IPR011110">
    <property type="entry name" value="Reg_prop"/>
</dbReference>
<dbReference type="SMART" id="SM00448">
    <property type="entry name" value="REC"/>
    <property type="match status" value="1"/>
</dbReference>
<dbReference type="InterPro" id="IPR001789">
    <property type="entry name" value="Sig_transdc_resp-reg_receiver"/>
</dbReference>
<feature type="domain" description="Histidine kinase" evidence="17">
    <location>
        <begin position="855"/>
        <end position="1073"/>
    </location>
</feature>
<evidence type="ECO:0000256" key="12">
    <source>
        <dbReference type="PROSITE-ProRule" id="PRU00169"/>
    </source>
</evidence>
<dbReference type="CDD" id="cd00082">
    <property type="entry name" value="HisKA"/>
    <property type="match status" value="1"/>
</dbReference>
<dbReference type="SUPFAM" id="SSF63829">
    <property type="entry name" value="Calcium-dependent phosphotriesterase"/>
    <property type="match status" value="3"/>
</dbReference>
<sequence length="1407" mass="156737">MIAFRLFLLFLLVVGNAESFARQDSLHFINFSSKDGLPSDNINVILKDRWGYMWFGTDDGLARYDGSHFTIYSHNPADTTSIRSNSILELYEDAKGTLWIGTHKGLSQYNRSKDAFINSPVTRGASVRTICADHAGNLWLGGYSGLFRYTPATQHSRYYRFEDSAQTHLTAGMFLSLYEDSRQRLWVGSNEGLYQYELATDAFRLHTGGASPAAARQLAIKSISEDRKGNIWFGTIDGGINVLPAGSNTFYNYSTNAPAGKALCSNRIYKVTHDADGRVWVGTEKGLDILYPATGMVEHVTGNARNQYSLQGSSVRTIYIDAKGIYWVGAFQSGVNKYDRNLTAFHLVRSNPFDPYGLSAPKVTSFAPGADGTVYIGTDAGGLNLFNIRTGLFTRIPIGRQPLTVLALERVQHELWIGTYMQGIYVLNTLSGAVRHYSADDGVSGLVSDEVFCLHKDRQGNVWIGTNGKGVQVYVPGKRVFVAMKDYISGATGDKAADKSFIRDIQEDAEGRIWIAAPGRGVDMYDPVARTFRMYGRWQTKDLPVDEVQTLLPGKAGVIWAGTGGRGLLRLDYKKDSFAVYTAREGLANNVIARILADSAGTLWLSTNKGISAFDPVTLTCKNFTADNGLQQSAFARGSGLVTSDGNFFFGGLNGFNYFAPASLHYNHHIPAVVFTGLKVDNNEVVPGEHSAISTNIAIAQEIRLKYKQNFSVGFTVLDFTSPNECRYQYQLQGFDKSWNAIGSGKTAVFTNLDPGEYTLLVKAYSPNSNWVTQPASIKIFIKPPLWRTGYAWAAYLLLAACILWGIRYRGIQRLHRKYAAEQERRRVRQLIEEERKEAERQRAFDEVKIKFLTNLSHEFRTPLSLIAGPVQALLEDEADPARKSQLSMVRRNTRRLLNLVNQLLDFRNPEAQELRLHQEPGDIVSFLQEAAESFRDLADRRHIRFHFHTDLQTWYTQFDKDKMERVLFNLLGNAFKFTGENGVVTLHLQPQPDNAGITFTVTDNGIGMTEEEQRHIFDRFYQGETRPDIMNQGSGIGLSITRDFVQLHGGTVAVHSAHGKGSTFTVKLPLQQQQPVTPAQSTPAAPQQQEEPASTGLQHSGTPAPSQQPVLPNALMQQAPTPTTETVQPAEQVAPAADTAQLPELNIPEGERLTVLLVEDSEDYRSFLKSQLSRYYKVVEAADGREGWQKALQCHPQVIVSDINMPHIDGITLSKKIRGDKRTAHIPIILLTALTGDANQLQGLQTGASDYLTKPFSPGILVVKIRNLATLNQRLKDTYTKRVEVGTQPAQVESENEKLLVKVTRYIEEHIEDENLSVEQLAKHLFMSRATLYNKLMELTGETPVEYIRSVRLGKAAALLETSDMRVAEIGYAVGFVTPNYFARAFKAKYQMSPTEYIAQKRKPAN</sequence>
<dbReference type="InterPro" id="IPR003594">
    <property type="entry name" value="HATPase_dom"/>
</dbReference>
<dbReference type="PANTHER" id="PTHR43547">
    <property type="entry name" value="TWO-COMPONENT HISTIDINE KINASE"/>
    <property type="match status" value="1"/>
</dbReference>
<dbReference type="InterPro" id="IPR005467">
    <property type="entry name" value="His_kinase_dom"/>
</dbReference>
<evidence type="ECO:0000259" key="16">
    <source>
        <dbReference type="PROSITE" id="PS01124"/>
    </source>
</evidence>
<dbReference type="Pfam" id="PF12833">
    <property type="entry name" value="HTH_18"/>
    <property type="match status" value="1"/>
</dbReference>
<dbReference type="SUPFAM" id="SSF55874">
    <property type="entry name" value="ATPase domain of HSP90 chaperone/DNA topoisomerase II/histidine kinase"/>
    <property type="match status" value="1"/>
</dbReference>
<dbReference type="Gene3D" id="2.130.10.10">
    <property type="entry name" value="YVTN repeat-like/Quinoprotein amine dehydrogenase"/>
    <property type="match status" value="2"/>
</dbReference>
<dbReference type="FunFam" id="3.30.565.10:FF:000037">
    <property type="entry name" value="Hybrid sensor histidine kinase/response regulator"/>
    <property type="match status" value="1"/>
</dbReference>
<dbReference type="InterPro" id="IPR009057">
    <property type="entry name" value="Homeodomain-like_sf"/>
</dbReference>
<dbReference type="SMART" id="SM00342">
    <property type="entry name" value="HTH_ARAC"/>
    <property type="match status" value="1"/>
</dbReference>